<dbReference type="EMBL" id="QJKF01000030">
    <property type="protein sequence ID" value="PXX52772.1"/>
    <property type="molecule type" value="Genomic_DNA"/>
</dbReference>
<evidence type="ECO:0000313" key="2">
    <source>
        <dbReference type="Proteomes" id="UP000247569"/>
    </source>
</evidence>
<protein>
    <submittedName>
        <fullName evidence="1">Uncharacterized protein</fullName>
    </submittedName>
</protein>
<evidence type="ECO:0000313" key="1">
    <source>
        <dbReference type="EMBL" id="PXX52772.1"/>
    </source>
</evidence>
<dbReference type="Proteomes" id="UP000247569">
    <property type="component" value="Unassembled WGS sequence"/>
</dbReference>
<accession>A0A318JQL6</accession>
<dbReference type="OrthoDB" id="4559106at2"/>
<name>A0A318JQL6_9NOCA</name>
<gene>
    <name evidence="1" type="ORF">DFR70_13020</name>
</gene>
<dbReference type="AlphaFoldDB" id="A0A318JQL6"/>
<comment type="caution">
    <text evidence="1">The sequence shown here is derived from an EMBL/GenBank/DDBJ whole genome shotgun (WGS) entry which is preliminary data.</text>
</comment>
<keyword evidence="2" id="KW-1185">Reference proteome</keyword>
<dbReference type="RefSeq" id="WP_040742238.1">
    <property type="nucleotide sequence ID" value="NZ_QJKF01000030.1"/>
</dbReference>
<organism evidence="1 2">
    <name type="scientific">Nocardia tenerifensis</name>
    <dbReference type="NCBI Taxonomy" id="228006"/>
    <lineage>
        <taxon>Bacteria</taxon>
        <taxon>Bacillati</taxon>
        <taxon>Actinomycetota</taxon>
        <taxon>Actinomycetes</taxon>
        <taxon>Mycobacteriales</taxon>
        <taxon>Nocardiaceae</taxon>
        <taxon>Nocardia</taxon>
    </lineage>
</organism>
<proteinExistence type="predicted"/>
<sequence length="111" mass="12201">MARFGLEAHTVYPGRGVLVTRLGSDDVEELVETARIWALRATDHTKIWLYDRSVELLAVEGAGSALVETVDRWANDRPPLCPECGELLHAAALAGEPAWYCHGCNYRAHAA</sequence>
<reference evidence="1 2" key="1">
    <citation type="submission" date="2018-05" db="EMBL/GenBank/DDBJ databases">
        <title>Genomic Encyclopedia of Type Strains, Phase IV (KMG-IV): sequencing the most valuable type-strain genomes for metagenomic binning, comparative biology and taxonomic classification.</title>
        <authorList>
            <person name="Goeker M."/>
        </authorList>
    </citation>
    <scope>NUCLEOTIDE SEQUENCE [LARGE SCALE GENOMIC DNA]</scope>
    <source>
        <strain evidence="1 2">DSM 44704</strain>
    </source>
</reference>